<evidence type="ECO:0000313" key="1">
    <source>
        <dbReference type="EMBL" id="RDD67150.1"/>
    </source>
</evidence>
<dbReference type="Pfam" id="PF11927">
    <property type="entry name" value="HODM_asu-like"/>
    <property type="match status" value="1"/>
</dbReference>
<protein>
    <submittedName>
        <fullName evidence="1">DUF3445 domain-containing protein</fullName>
    </submittedName>
</protein>
<gene>
    <name evidence="1" type="ORF">DU478_05265</name>
</gene>
<organism evidence="1 2">
    <name type="scientific">Thalassococcus profundi</name>
    <dbReference type="NCBI Taxonomy" id="2282382"/>
    <lineage>
        <taxon>Bacteria</taxon>
        <taxon>Pseudomonadati</taxon>
        <taxon>Pseudomonadota</taxon>
        <taxon>Alphaproteobacteria</taxon>
        <taxon>Rhodobacterales</taxon>
        <taxon>Roseobacteraceae</taxon>
        <taxon>Thalassococcus</taxon>
    </lineage>
</organism>
<reference evidence="1 2" key="1">
    <citation type="submission" date="2018-07" db="EMBL/GenBank/DDBJ databases">
        <title>Thalassococcus profundi sp. nov., a marine bacterium isolated from deep seawater of Okinawa Trough.</title>
        <authorList>
            <person name="Yu M."/>
        </authorList>
    </citation>
    <scope>NUCLEOTIDE SEQUENCE [LARGE SCALE GENOMIC DNA]</scope>
    <source>
        <strain evidence="1 2">WRAS1</strain>
    </source>
</reference>
<dbReference type="EMBL" id="QPMK01000003">
    <property type="protein sequence ID" value="RDD67150.1"/>
    <property type="molecule type" value="Genomic_DNA"/>
</dbReference>
<dbReference type="InterPro" id="IPR021848">
    <property type="entry name" value="HODM_asu-like"/>
</dbReference>
<keyword evidence="2" id="KW-1185">Reference proteome</keyword>
<dbReference type="AlphaFoldDB" id="A0A369TPQ1"/>
<comment type="caution">
    <text evidence="1">The sequence shown here is derived from an EMBL/GenBank/DDBJ whole genome shotgun (WGS) entry which is preliminary data.</text>
</comment>
<dbReference type="OrthoDB" id="5242510at2"/>
<dbReference type="Proteomes" id="UP000253977">
    <property type="component" value="Unassembled WGS sequence"/>
</dbReference>
<sequence length="247" mass="27142">MILQDALPYDIHAARPLPGVQPLGAASWLLVDEAHAAQMAERTRLLAHRRDDVLRQTATGDAAAAELLDVVLAHLPAGYRRGPDHVIRPDGVEVTLRQSDPLGTLGHLVQEDLCILEKPDGGAEHVMTGAVLCFPAGWRLAEKIGRPLTAIHGPVASYDDNIARRVQRLFDGLQVGRAIWRFNVLWYDDPALHQPRSESMPRPLSDPRGAPFLRSERQCLMRLPRTGAVVFSIHTFVLRAPVRAAAG</sequence>
<proteinExistence type="predicted"/>
<dbReference type="RefSeq" id="WP_114509898.1">
    <property type="nucleotide sequence ID" value="NZ_QPMK01000003.1"/>
</dbReference>
<evidence type="ECO:0000313" key="2">
    <source>
        <dbReference type="Proteomes" id="UP000253977"/>
    </source>
</evidence>
<accession>A0A369TPQ1</accession>
<name>A0A369TPQ1_9RHOB</name>